<evidence type="ECO:0000313" key="1">
    <source>
        <dbReference type="EMBL" id="CCA80177.1"/>
    </source>
</evidence>
<reference evidence="1" key="1">
    <citation type="journal article" date="2011" name="PLoS ONE">
        <title>Ralstonia syzygii, the Blood Disease Bacterium and some Asian R. solanacearum strains form a single genomic species despite divergent lifestyles.</title>
        <authorList>
            <person name="Remenant B."/>
            <person name="de Cambiaire J.C."/>
            <person name="Cellier G."/>
            <person name="Jacobs J.M."/>
            <person name="Mangenot S."/>
            <person name="Barbe V."/>
            <person name="Lajus A."/>
            <person name="Vallenet D."/>
            <person name="Medigue C."/>
            <person name="Fegan M."/>
            <person name="Allen C."/>
            <person name="Prior P."/>
        </authorList>
    </citation>
    <scope>NUCLEOTIDE SEQUENCE</scope>
    <source>
        <strain evidence="1">R229</strain>
    </source>
</reference>
<gene>
    <name evidence="1" type="ORF">BDB_80571</name>
</gene>
<dbReference type="AlphaFoldDB" id="G2ZM65"/>
<dbReference type="EMBL" id="FR854064">
    <property type="protein sequence ID" value="CCA80177.1"/>
    <property type="molecule type" value="Genomic_DNA"/>
</dbReference>
<protein>
    <submittedName>
        <fullName evidence="1">Uncharacterized protein</fullName>
    </submittedName>
</protein>
<sequence length="58" mass="6695">MILGEKWLNPAVGKLFQVAQRHIIPRLVEFRFVYTLTLNLEILITTIREKVAINGGLF</sequence>
<name>G2ZM65_9RALS</name>
<reference evidence="1" key="2">
    <citation type="submission" date="2011-04" db="EMBL/GenBank/DDBJ databases">
        <authorList>
            <person name="Genoscope - CEA"/>
        </authorList>
    </citation>
    <scope>NUCLEOTIDE SEQUENCE</scope>
    <source>
        <strain evidence="1">R229</strain>
    </source>
</reference>
<proteinExistence type="predicted"/>
<accession>G2ZM65</accession>
<organism evidence="1">
    <name type="scientific">blood disease bacterium R229</name>
    <dbReference type="NCBI Taxonomy" id="741978"/>
    <lineage>
        <taxon>Bacteria</taxon>
        <taxon>Pseudomonadati</taxon>
        <taxon>Pseudomonadota</taxon>
        <taxon>Betaproteobacteria</taxon>
        <taxon>Burkholderiales</taxon>
        <taxon>Burkholderiaceae</taxon>
        <taxon>Ralstonia</taxon>
        <taxon>Ralstonia solanacearum species complex</taxon>
    </lineage>
</organism>